<name>A0A0A9AKZ0_ARUDO</name>
<protein>
    <submittedName>
        <fullName evidence="1">Uncharacterized protein</fullName>
    </submittedName>
</protein>
<sequence length="17" mass="2050">MQNFALTIFLTLHQEIM</sequence>
<reference evidence="1" key="1">
    <citation type="submission" date="2014-09" db="EMBL/GenBank/DDBJ databases">
        <authorList>
            <person name="Magalhaes I.L.F."/>
            <person name="Oliveira U."/>
            <person name="Santos F.R."/>
            <person name="Vidigal T.H.D.A."/>
            <person name="Brescovit A.D."/>
            <person name="Santos A.J."/>
        </authorList>
    </citation>
    <scope>NUCLEOTIDE SEQUENCE</scope>
    <source>
        <tissue evidence="1">Shoot tissue taken approximately 20 cm above the soil surface</tissue>
    </source>
</reference>
<dbReference type="EMBL" id="GBRH01245526">
    <property type="protein sequence ID" value="JAD52369.1"/>
    <property type="molecule type" value="Transcribed_RNA"/>
</dbReference>
<organism evidence="1">
    <name type="scientific">Arundo donax</name>
    <name type="common">Giant reed</name>
    <name type="synonym">Donax arundinaceus</name>
    <dbReference type="NCBI Taxonomy" id="35708"/>
    <lineage>
        <taxon>Eukaryota</taxon>
        <taxon>Viridiplantae</taxon>
        <taxon>Streptophyta</taxon>
        <taxon>Embryophyta</taxon>
        <taxon>Tracheophyta</taxon>
        <taxon>Spermatophyta</taxon>
        <taxon>Magnoliopsida</taxon>
        <taxon>Liliopsida</taxon>
        <taxon>Poales</taxon>
        <taxon>Poaceae</taxon>
        <taxon>PACMAD clade</taxon>
        <taxon>Arundinoideae</taxon>
        <taxon>Arundineae</taxon>
        <taxon>Arundo</taxon>
    </lineage>
</organism>
<evidence type="ECO:0000313" key="1">
    <source>
        <dbReference type="EMBL" id="JAD52369.1"/>
    </source>
</evidence>
<reference evidence="1" key="2">
    <citation type="journal article" date="2015" name="Data Brief">
        <title>Shoot transcriptome of the giant reed, Arundo donax.</title>
        <authorList>
            <person name="Barrero R.A."/>
            <person name="Guerrero F.D."/>
            <person name="Moolhuijzen P."/>
            <person name="Goolsby J.A."/>
            <person name="Tidwell J."/>
            <person name="Bellgard S.E."/>
            <person name="Bellgard M.I."/>
        </authorList>
    </citation>
    <scope>NUCLEOTIDE SEQUENCE</scope>
    <source>
        <tissue evidence="1">Shoot tissue taken approximately 20 cm above the soil surface</tissue>
    </source>
</reference>
<proteinExistence type="predicted"/>
<dbReference type="AlphaFoldDB" id="A0A0A9AKZ0"/>
<accession>A0A0A9AKZ0</accession>